<dbReference type="OrthoDB" id="157595at2759"/>
<evidence type="ECO:0000256" key="2">
    <source>
        <dbReference type="ARBA" id="ARBA00023002"/>
    </source>
</evidence>
<evidence type="ECO:0000256" key="1">
    <source>
        <dbReference type="ARBA" id="ARBA00006484"/>
    </source>
</evidence>
<keyword evidence="4" id="KW-1185">Reference proteome</keyword>
<dbReference type="GO" id="GO:0016491">
    <property type="term" value="F:oxidoreductase activity"/>
    <property type="evidence" value="ECO:0007669"/>
    <property type="project" value="UniProtKB-KW"/>
</dbReference>
<dbReference type="InterPro" id="IPR036291">
    <property type="entry name" value="NAD(P)-bd_dom_sf"/>
</dbReference>
<dbReference type="InterPro" id="IPR002347">
    <property type="entry name" value="SDR_fam"/>
</dbReference>
<gene>
    <name evidence="3" type="ORF">SEMRO_1008_G230640.1</name>
</gene>
<name>A0A9N8HNM1_9STRA</name>
<dbReference type="PANTHER" id="PTHR24320">
    <property type="entry name" value="RETINOL DEHYDROGENASE"/>
    <property type="match status" value="1"/>
</dbReference>
<dbReference type="PANTHER" id="PTHR24320:SF148">
    <property type="entry name" value="NAD(P)-BINDING ROSSMANN-FOLD SUPERFAMILY PROTEIN"/>
    <property type="match status" value="1"/>
</dbReference>
<organism evidence="3 4">
    <name type="scientific">Seminavis robusta</name>
    <dbReference type="NCBI Taxonomy" id="568900"/>
    <lineage>
        <taxon>Eukaryota</taxon>
        <taxon>Sar</taxon>
        <taxon>Stramenopiles</taxon>
        <taxon>Ochrophyta</taxon>
        <taxon>Bacillariophyta</taxon>
        <taxon>Bacillariophyceae</taxon>
        <taxon>Bacillariophycidae</taxon>
        <taxon>Naviculales</taxon>
        <taxon>Naviculaceae</taxon>
        <taxon>Seminavis</taxon>
    </lineage>
</organism>
<comment type="caution">
    <text evidence="3">The sequence shown here is derived from an EMBL/GenBank/DDBJ whole genome shotgun (WGS) entry which is preliminary data.</text>
</comment>
<dbReference type="SUPFAM" id="SSF51735">
    <property type="entry name" value="NAD(P)-binding Rossmann-fold domains"/>
    <property type="match status" value="1"/>
</dbReference>
<accession>A0A9N8HNM1</accession>
<reference evidence="3" key="1">
    <citation type="submission" date="2020-06" db="EMBL/GenBank/DDBJ databases">
        <authorList>
            <consortium name="Plant Systems Biology data submission"/>
        </authorList>
    </citation>
    <scope>NUCLEOTIDE SEQUENCE</scope>
    <source>
        <strain evidence="3">D6</strain>
    </source>
</reference>
<dbReference type="Proteomes" id="UP001153069">
    <property type="component" value="Unassembled WGS sequence"/>
</dbReference>
<comment type="similarity">
    <text evidence="1">Belongs to the short-chain dehydrogenases/reductases (SDR) family.</text>
</comment>
<dbReference type="EMBL" id="CAICTM010001006">
    <property type="protein sequence ID" value="CAB9519327.1"/>
    <property type="molecule type" value="Genomic_DNA"/>
</dbReference>
<evidence type="ECO:0000313" key="4">
    <source>
        <dbReference type="Proteomes" id="UP001153069"/>
    </source>
</evidence>
<sequence length="311" mass="33818">MPNKEGFERTALQAAEANGDQSGKVFLITGAYGGLGMETTKALLKVKGQVILAGRNEETMKSFVSQLEAEEYDMALVDAVGPPCDLADLEQVKAFAAYVKEKYTKLDCVILNAGVMMCPAGVTKQNLEQQVGVNVVGHFLLALSLLSITSRQVWVSSKSYEAGGKRFDFDWFQNFKADDPEYDANFAYQQSKLGNILLAKEFAKRDNGNEAVKLETVALHPGMADTNLGRHVPSYVKGATTLMGWVGILSKKTAEQGAATTVTCATAALVQNGAYYEDCEPVNKLVGNVNVEEDGIRLFDLCVELTKDFQQ</sequence>
<dbReference type="Pfam" id="PF00106">
    <property type="entry name" value="adh_short"/>
    <property type="match status" value="1"/>
</dbReference>
<protein>
    <submittedName>
        <fullName evidence="3">Daunorubicin C-13 ketoreductase DnrU</fullName>
    </submittedName>
</protein>
<dbReference type="Gene3D" id="3.40.50.720">
    <property type="entry name" value="NAD(P)-binding Rossmann-like Domain"/>
    <property type="match status" value="1"/>
</dbReference>
<evidence type="ECO:0000313" key="3">
    <source>
        <dbReference type="EMBL" id="CAB9519327.1"/>
    </source>
</evidence>
<dbReference type="AlphaFoldDB" id="A0A9N8HNM1"/>
<dbReference type="PRINTS" id="PR00081">
    <property type="entry name" value="GDHRDH"/>
</dbReference>
<proteinExistence type="inferred from homology"/>
<keyword evidence="2" id="KW-0560">Oxidoreductase</keyword>